<keyword evidence="3" id="KW-0732">Signal</keyword>
<evidence type="ECO:0000256" key="1">
    <source>
        <dbReference type="SAM" id="MobiDB-lite"/>
    </source>
</evidence>
<evidence type="ECO:0000256" key="2">
    <source>
        <dbReference type="SAM" id="Phobius"/>
    </source>
</evidence>
<evidence type="ECO:0000256" key="3">
    <source>
        <dbReference type="SAM" id="SignalP"/>
    </source>
</evidence>
<protein>
    <submittedName>
        <fullName evidence="4">Uncharacterized protein</fullName>
    </submittedName>
</protein>
<dbReference type="EMBL" id="OW152818">
    <property type="protein sequence ID" value="CAH2071905.1"/>
    <property type="molecule type" value="Genomic_DNA"/>
</dbReference>
<evidence type="ECO:0000313" key="4">
    <source>
        <dbReference type="EMBL" id="CAH2071905.1"/>
    </source>
</evidence>
<sequence length="265" mass="29238">MVFRSVFTLYIVALTISRLSLGDSTECTEFFTLLEERSCGSANTTEIKPAIINPTTWNISKYNVLHNSRDSYLYPSEDCFLELKCDYVETVCHEPVYDASTVKTTENTETIETTESAKTTETTSIEPTTELETLETTTDSPLECRHFATYFEVISCDTTNSTVVKPATSVEDSSMQHIFTDNPSCPFGGAPEEHFLQLVCEDVVTVCGMNSTTITGKITKTNSSMTNAWIAIGAICSVGAASYLTYYTAGKIKDIVQSGTYYLPK</sequence>
<feature type="chain" id="PRO_5046689804" evidence="3">
    <location>
        <begin position="23"/>
        <end position="265"/>
    </location>
</feature>
<keyword evidence="2" id="KW-0472">Membrane</keyword>
<dbReference type="Proteomes" id="UP000837857">
    <property type="component" value="Chromosome 6"/>
</dbReference>
<accession>A0ABN8J3V9</accession>
<keyword evidence="2" id="KW-1133">Transmembrane helix</keyword>
<evidence type="ECO:0000313" key="5">
    <source>
        <dbReference type="Proteomes" id="UP000837857"/>
    </source>
</evidence>
<proteinExistence type="predicted"/>
<name>A0ABN8J3V9_9NEOP</name>
<keyword evidence="5" id="KW-1185">Reference proteome</keyword>
<feature type="non-terminal residue" evidence="4">
    <location>
        <position position="265"/>
    </location>
</feature>
<reference evidence="4" key="1">
    <citation type="submission" date="2022-03" db="EMBL/GenBank/DDBJ databases">
        <authorList>
            <person name="Martin H S."/>
        </authorList>
    </citation>
    <scope>NUCLEOTIDE SEQUENCE</scope>
</reference>
<feature type="signal peptide" evidence="3">
    <location>
        <begin position="1"/>
        <end position="22"/>
    </location>
</feature>
<organism evidence="4 5">
    <name type="scientific">Iphiclides podalirius</name>
    <name type="common">scarce swallowtail</name>
    <dbReference type="NCBI Taxonomy" id="110791"/>
    <lineage>
        <taxon>Eukaryota</taxon>
        <taxon>Metazoa</taxon>
        <taxon>Ecdysozoa</taxon>
        <taxon>Arthropoda</taxon>
        <taxon>Hexapoda</taxon>
        <taxon>Insecta</taxon>
        <taxon>Pterygota</taxon>
        <taxon>Neoptera</taxon>
        <taxon>Endopterygota</taxon>
        <taxon>Lepidoptera</taxon>
        <taxon>Glossata</taxon>
        <taxon>Ditrysia</taxon>
        <taxon>Papilionoidea</taxon>
        <taxon>Papilionidae</taxon>
        <taxon>Papilioninae</taxon>
        <taxon>Iphiclides</taxon>
    </lineage>
</organism>
<feature type="transmembrane region" description="Helical" evidence="2">
    <location>
        <begin position="228"/>
        <end position="249"/>
    </location>
</feature>
<keyword evidence="2" id="KW-0812">Transmembrane</keyword>
<feature type="region of interest" description="Disordered" evidence="1">
    <location>
        <begin position="107"/>
        <end position="126"/>
    </location>
</feature>
<gene>
    <name evidence="4" type="ORF">IPOD504_LOCUS15319</name>
</gene>